<dbReference type="Pfam" id="PF00651">
    <property type="entry name" value="BTB"/>
    <property type="match status" value="1"/>
</dbReference>
<dbReference type="AlphaFoldDB" id="A0A182RMP6"/>
<dbReference type="EnsemblMetazoa" id="AFUN007518-RA">
    <property type="protein sequence ID" value="AFUN007518-PA"/>
    <property type="gene ID" value="AFUN007518"/>
</dbReference>
<organism evidence="3">
    <name type="scientific">Anopheles funestus</name>
    <name type="common">African malaria mosquito</name>
    <dbReference type="NCBI Taxonomy" id="62324"/>
    <lineage>
        <taxon>Eukaryota</taxon>
        <taxon>Metazoa</taxon>
        <taxon>Ecdysozoa</taxon>
        <taxon>Arthropoda</taxon>
        <taxon>Hexapoda</taxon>
        <taxon>Insecta</taxon>
        <taxon>Pterygota</taxon>
        <taxon>Neoptera</taxon>
        <taxon>Endopterygota</taxon>
        <taxon>Diptera</taxon>
        <taxon>Nematocera</taxon>
        <taxon>Culicoidea</taxon>
        <taxon>Culicidae</taxon>
        <taxon>Anophelinae</taxon>
        <taxon>Anopheles</taxon>
    </lineage>
</organism>
<dbReference type="InterPro" id="IPR011333">
    <property type="entry name" value="SKP1/BTB/POZ_sf"/>
</dbReference>
<evidence type="ECO:0000313" key="3">
    <source>
        <dbReference type="EnsemblMetazoa" id="AFUN007518-PA"/>
    </source>
</evidence>
<feature type="domain" description="BTB" evidence="2">
    <location>
        <begin position="32"/>
        <end position="103"/>
    </location>
</feature>
<dbReference type="SUPFAM" id="SSF54695">
    <property type="entry name" value="POZ domain"/>
    <property type="match status" value="1"/>
</dbReference>
<dbReference type="Gene3D" id="3.30.710.10">
    <property type="entry name" value="Potassium Channel Kv1.1, Chain A"/>
    <property type="match status" value="1"/>
</dbReference>
<dbReference type="SMART" id="SM00225">
    <property type="entry name" value="BTB"/>
    <property type="match status" value="1"/>
</dbReference>
<dbReference type="PROSITE" id="PS50097">
    <property type="entry name" value="BTB"/>
    <property type="match status" value="1"/>
</dbReference>
<dbReference type="InterPro" id="IPR007889">
    <property type="entry name" value="HTH_Psq"/>
</dbReference>
<dbReference type="PANTHER" id="PTHR24410">
    <property type="entry name" value="HL07962P-RELATED"/>
    <property type="match status" value="1"/>
</dbReference>
<dbReference type="CDD" id="cd18186">
    <property type="entry name" value="BTB_POZ_ZBTB_KLHL-like"/>
    <property type="match status" value="1"/>
</dbReference>
<dbReference type="VEuPathDB" id="VectorBase:AFUN007518"/>
<accession>A0A182RMP6</accession>
<dbReference type="PANTHER" id="PTHR24410:SF23">
    <property type="entry name" value="BTB DOMAIN-CONTAINING PROTEIN-RELATED"/>
    <property type="match status" value="1"/>
</dbReference>
<dbReference type="GO" id="GO:0005634">
    <property type="term" value="C:nucleus"/>
    <property type="evidence" value="ECO:0007669"/>
    <property type="project" value="UniProtKB-SubCell"/>
</dbReference>
<comment type="subcellular location">
    <subcellularLocation>
        <location evidence="1">Nucleus</location>
    </subcellularLocation>
</comment>
<sequence>MNMAVESCVKWTNFQEHMMCAMHEILESHQYTDCRLVVPEGELYANRAILCMASRFFEAIFDGAMNLSAIETDRLTVLIPDLKLACLRSVLQFIYTGEIYLRPHDVAPFVEACTFLQIQGVPYSEDRTVGIRDFGTFISSVQERSIVNNDSYETSAYLASDCKRENMERLSAAEIDGRPEPLAVQNASVLFFGQEACLCEQSNDGNSALDCEMENENSNAAVQQLLGDGIERLQCPVANSANDIPRMDVEKHQSSTIYSSNDRLDEDLKLERAEHMDSSSYDTRLNAAIDAILKRGISYRVASKQHNISKTVLWRRTMKMARFVRPTSPKLAKQRREAIDALKSGEKLVHVSQRFEVPLSTLHRDKIRLYQKGILPSKVILKQRDKGESFQQRLTEAVAECIAGRMSLSEAARVYELPKTSIWRKVRSSRANSSSTVVTEVERNLTKRDHGVQNLKHCAETVEEDAEPMVGDLLSATLHISSEYMSDPGMDVSASGLTQDSIL</sequence>
<dbReference type="InterPro" id="IPR000210">
    <property type="entry name" value="BTB/POZ_dom"/>
</dbReference>
<protein>
    <submittedName>
        <fullName evidence="3">BTB domain-containing protein</fullName>
    </submittedName>
</protein>
<dbReference type="Gene3D" id="1.10.10.60">
    <property type="entry name" value="Homeodomain-like"/>
    <property type="match status" value="1"/>
</dbReference>
<dbReference type="SUPFAM" id="SSF46689">
    <property type="entry name" value="Homeodomain-like"/>
    <property type="match status" value="1"/>
</dbReference>
<dbReference type="InterPro" id="IPR051481">
    <property type="entry name" value="BTB-POZ/Galectin-3-binding"/>
</dbReference>
<proteinExistence type="predicted"/>
<dbReference type="Pfam" id="PF05225">
    <property type="entry name" value="HTH_psq"/>
    <property type="match status" value="2"/>
</dbReference>
<evidence type="ECO:0000256" key="1">
    <source>
        <dbReference type="ARBA" id="ARBA00004123"/>
    </source>
</evidence>
<evidence type="ECO:0000259" key="2">
    <source>
        <dbReference type="PROSITE" id="PS50097"/>
    </source>
</evidence>
<dbReference type="InterPro" id="IPR009057">
    <property type="entry name" value="Homeodomain-like_sf"/>
</dbReference>
<reference evidence="3" key="1">
    <citation type="submission" date="2020-05" db="UniProtKB">
        <authorList>
            <consortium name="EnsemblMetazoa"/>
        </authorList>
    </citation>
    <scope>IDENTIFICATION</scope>
    <source>
        <strain evidence="3">FUMOZ</strain>
    </source>
</reference>
<name>A0A182RMP6_ANOFN</name>
<dbReference type="VEuPathDB" id="VectorBase:AFUN2_009396"/>
<dbReference type="GO" id="GO:0003677">
    <property type="term" value="F:DNA binding"/>
    <property type="evidence" value="ECO:0007669"/>
    <property type="project" value="InterPro"/>
</dbReference>